<accession>A0A8J6KBH9</accession>
<comment type="caution">
    <text evidence="1">The sequence shown here is derived from an EMBL/GenBank/DDBJ whole genome shotgun (WGS) entry which is preliminary data.</text>
</comment>
<reference evidence="1" key="1">
    <citation type="thesis" date="2020" institute="ProQuest LLC" country="789 East Eisenhower Parkway, Ann Arbor, MI, USA">
        <title>Comparative Genomics and Chromosome Evolution.</title>
        <authorList>
            <person name="Mudd A.B."/>
        </authorList>
    </citation>
    <scope>NUCLEOTIDE SEQUENCE</scope>
    <source>
        <strain evidence="1">HN-11 Male</strain>
        <tissue evidence="1">Kidney and liver</tissue>
    </source>
</reference>
<sequence length="88" mass="10155">MYGLPKRWRVAVSADTGLYCRTLRCLHNPYMGCRITSTKERYPLGLVNVGERRSLRTWVSTIELSDVYITHTWAVGLPQLKSDTPWVL</sequence>
<dbReference type="Proteomes" id="UP000770717">
    <property type="component" value="Unassembled WGS sequence"/>
</dbReference>
<dbReference type="AlphaFoldDB" id="A0A8J6KBH9"/>
<keyword evidence="2" id="KW-1185">Reference proteome</keyword>
<gene>
    <name evidence="1" type="ORF">GDO78_011351</name>
</gene>
<evidence type="ECO:0000313" key="2">
    <source>
        <dbReference type="Proteomes" id="UP000770717"/>
    </source>
</evidence>
<proteinExistence type="predicted"/>
<protein>
    <submittedName>
        <fullName evidence="1">Uncharacterized protein</fullName>
    </submittedName>
</protein>
<organism evidence="1 2">
    <name type="scientific">Eleutherodactylus coqui</name>
    <name type="common">Puerto Rican coqui</name>
    <dbReference type="NCBI Taxonomy" id="57060"/>
    <lineage>
        <taxon>Eukaryota</taxon>
        <taxon>Metazoa</taxon>
        <taxon>Chordata</taxon>
        <taxon>Craniata</taxon>
        <taxon>Vertebrata</taxon>
        <taxon>Euteleostomi</taxon>
        <taxon>Amphibia</taxon>
        <taxon>Batrachia</taxon>
        <taxon>Anura</taxon>
        <taxon>Neobatrachia</taxon>
        <taxon>Hyloidea</taxon>
        <taxon>Eleutherodactylidae</taxon>
        <taxon>Eleutherodactylinae</taxon>
        <taxon>Eleutherodactylus</taxon>
        <taxon>Eleutherodactylus</taxon>
    </lineage>
</organism>
<evidence type="ECO:0000313" key="1">
    <source>
        <dbReference type="EMBL" id="KAG9482644.1"/>
    </source>
</evidence>
<dbReference type="EMBL" id="WNTK01000006">
    <property type="protein sequence ID" value="KAG9482644.1"/>
    <property type="molecule type" value="Genomic_DNA"/>
</dbReference>
<name>A0A8J6KBH9_ELECQ</name>